<dbReference type="GO" id="GO:0034087">
    <property type="term" value="P:establishment of mitotic sister chromatid cohesion"/>
    <property type="evidence" value="ECO:0007669"/>
    <property type="project" value="TreeGrafter"/>
</dbReference>
<feature type="region of interest" description="Disordered" evidence="1">
    <location>
        <begin position="362"/>
        <end position="425"/>
    </location>
</feature>
<feature type="compositionally biased region" description="Acidic residues" evidence="1">
    <location>
        <begin position="389"/>
        <end position="411"/>
    </location>
</feature>
<dbReference type="OrthoDB" id="418242at2759"/>
<protein>
    <submittedName>
        <fullName evidence="2">Uncharacterized protein</fullName>
    </submittedName>
</protein>
<evidence type="ECO:0000313" key="2">
    <source>
        <dbReference type="EMBL" id="CAF1298171.1"/>
    </source>
</evidence>
<dbReference type="GO" id="GO:0010468">
    <property type="term" value="P:regulation of gene expression"/>
    <property type="evidence" value="ECO:0007669"/>
    <property type="project" value="InterPro"/>
</dbReference>
<organism evidence="2 3">
    <name type="scientific">Rotaria sordida</name>
    <dbReference type="NCBI Taxonomy" id="392033"/>
    <lineage>
        <taxon>Eukaryota</taxon>
        <taxon>Metazoa</taxon>
        <taxon>Spiralia</taxon>
        <taxon>Gnathifera</taxon>
        <taxon>Rotifera</taxon>
        <taxon>Eurotatoria</taxon>
        <taxon>Bdelloidea</taxon>
        <taxon>Philodinida</taxon>
        <taxon>Philodinidae</taxon>
        <taxon>Rotaria</taxon>
    </lineage>
</organism>
<dbReference type="PANTHER" id="PTHR21704">
    <property type="entry name" value="NIPPED-B-LIKE PROTEIN DELANGIN SCC2-RELATED"/>
    <property type="match status" value="1"/>
</dbReference>
<dbReference type="GO" id="GO:1990414">
    <property type="term" value="P:replication-born double-strand break repair via sister chromatid exchange"/>
    <property type="evidence" value="ECO:0007669"/>
    <property type="project" value="TreeGrafter"/>
</dbReference>
<feature type="region of interest" description="Disordered" evidence="1">
    <location>
        <begin position="181"/>
        <end position="243"/>
    </location>
</feature>
<reference evidence="2" key="1">
    <citation type="submission" date="2021-02" db="EMBL/GenBank/DDBJ databases">
        <authorList>
            <person name="Nowell W R."/>
        </authorList>
    </citation>
    <scope>NUCLEOTIDE SEQUENCE</scope>
</reference>
<dbReference type="GO" id="GO:0090694">
    <property type="term" value="C:Scc2-Scc4 cohesin loading complex"/>
    <property type="evidence" value="ECO:0007669"/>
    <property type="project" value="TreeGrafter"/>
</dbReference>
<sequence>MDLPSINLITSAPLNDVVRELPVLSLANPGMERIVDSSTAEYTSMLLNCRDGSLAQQLAHKLSIVSNTATSITLRHPSDPTPLSMHTLPPLLQTATQYNPNIFNGICHPSSPFSRPFSSPTNPYSHYPNHHFPQQISPSNSGYNQTTASSVSPYTSRAFMPTTTTTNQTSDCQSILYPQTSPLATHRPTRPTAVVPPLPKDPIISSPVGSITTTPSMIPSSSSSSSSLNNYQQISPQKPSNNELNYQKKIDTLQSHELTNKNSQSITNNNNNSVNEDMTKKPSIVVQQEPHQPIEKIRINLHKLQPEDPVLIKTTSPSKQRSIKSNIPQQLNHLPADFTPDLIKELLQDGYSLDNNSGERLLRQRRTINNNTTSLNNSPKKKRIRSLSTEDDDDDNNNDNDNDDDINDNDDEHQPLKKRIRRTNDNTLNHNSIDVMSALNKKTRDRLARKALDIDADPQENTSYQRFIQLLDIFNDDYERHHEQFEQTPDDHYLDLLLSDHTLDEMAILSEKLKLSTYMSRIDRMKLKRLLEILSLRIKQGIEISPILKHDINDEQTNEDEERIWRDIVFERLTMCANACEISLNIMTTDNMPKEILIEHVIENTSLFIKAQLAKTIFPEYDPLYRNDNHSKDPLLTKQKRSKVTGTKCKQVQILYNKIVSLFQGITDLMPLGKYTDTIILAVSLFLSSILK</sequence>
<name>A0A815D8L3_9BILA</name>
<gene>
    <name evidence="2" type="ORF">RFH988_LOCUS29576</name>
</gene>
<dbReference type="GO" id="GO:0071169">
    <property type="term" value="P:establishment of protein localization to chromatin"/>
    <property type="evidence" value="ECO:0007669"/>
    <property type="project" value="TreeGrafter"/>
</dbReference>
<dbReference type="InterPro" id="IPR033031">
    <property type="entry name" value="Scc2/Nipped-B"/>
</dbReference>
<dbReference type="GO" id="GO:0003682">
    <property type="term" value="F:chromatin binding"/>
    <property type="evidence" value="ECO:0007669"/>
    <property type="project" value="TreeGrafter"/>
</dbReference>
<dbReference type="AlphaFoldDB" id="A0A815D8L3"/>
<feature type="compositionally biased region" description="Low complexity" evidence="1">
    <location>
        <begin position="210"/>
        <end position="227"/>
    </location>
</feature>
<proteinExistence type="predicted"/>
<feature type="compositionally biased region" description="Low complexity" evidence="1">
    <location>
        <begin position="369"/>
        <end position="378"/>
    </location>
</feature>
<accession>A0A815D8L3</accession>
<dbReference type="GO" id="GO:0140588">
    <property type="term" value="P:chromatin looping"/>
    <property type="evidence" value="ECO:0007669"/>
    <property type="project" value="InterPro"/>
</dbReference>
<evidence type="ECO:0000313" key="3">
    <source>
        <dbReference type="Proteomes" id="UP000663882"/>
    </source>
</evidence>
<dbReference type="GO" id="GO:0061775">
    <property type="term" value="F:cohesin loader activity"/>
    <property type="evidence" value="ECO:0007669"/>
    <property type="project" value="InterPro"/>
</dbReference>
<dbReference type="EMBL" id="CAJNOO010002806">
    <property type="protein sequence ID" value="CAF1298171.1"/>
    <property type="molecule type" value="Genomic_DNA"/>
</dbReference>
<feature type="compositionally biased region" description="Polar residues" evidence="1">
    <location>
        <begin position="228"/>
        <end position="243"/>
    </location>
</feature>
<dbReference type="Proteomes" id="UP000663882">
    <property type="component" value="Unassembled WGS sequence"/>
</dbReference>
<evidence type="ECO:0000256" key="1">
    <source>
        <dbReference type="SAM" id="MobiDB-lite"/>
    </source>
</evidence>
<comment type="caution">
    <text evidence="2">The sequence shown here is derived from an EMBL/GenBank/DDBJ whole genome shotgun (WGS) entry which is preliminary data.</text>
</comment>
<dbReference type="PANTHER" id="PTHR21704:SF18">
    <property type="entry name" value="NIPPED-B-LIKE PROTEIN"/>
    <property type="match status" value="1"/>
</dbReference>